<sequence>MERLTTNGYKNELHLKKAIEDNWYFEWPVIMGIATRREVEVATQRELQYLNGLADKKQEMTMMPFMGKEDKIGRIFNNNQYGNAC</sequence>
<dbReference type="RefSeq" id="WP_166008872.1">
    <property type="nucleotide sequence ID" value="NZ_CP049888.1"/>
</dbReference>
<name>A0A6G8AXY5_9LACO</name>
<evidence type="ECO:0000313" key="2">
    <source>
        <dbReference type="Proteomes" id="UP000500741"/>
    </source>
</evidence>
<organism evidence="1 2">
    <name type="scientific">Weissella coleopterorum</name>
    <dbReference type="NCBI Taxonomy" id="2714949"/>
    <lineage>
        <taxon>Bacteria</taxon>
        <taxon>Bacillati</taxon>
        <taxon>Bacillota</taxon>
        <taxon>Bacilli</taxon>
        <taxon>Lactobacillales</taxon>
        <taxon>Lactobacillaceae</taxon>
        <taxon>Weissella</taxon>
    </lineage>
</organism>
<gene>
    <name evidence="1" type="ORF">G7084_01525</name>
</gene>
<dbReference type="AlphaFoldDB" id="A0A6G8AXY5"/>
<dbReference type="KEGG" id="wco:G7084_01525"/>
<evidence type="ECO:0000313" key="1">
    <source>
        <dbReference type="EMBL" id="QIL49840.1"/>
    </source>
</evidence>
<keyword evidence="2" id="KW-1185">Reference proteome</keyword>
<proteinExistence type="predicted"/>
<reference evidence="1 2" key="1">
    <citation type="submission" date="2020-03" db="EMBL/GenBank/DDBJ databases">
        <title>Weissella sp. nov., isolated from Cybister lewisianus.</title>
        <authorList>
            <person name="Hyun D.-W."/>
            <person name="Bae J.-W."/>
        </authorList>
    </citation>
    <scope>NUCLEOTIDE SEQUENCE [LARGE SCALE GENOMIC DNA]</scope>
    <source>
        <strain evidence="1 2">HDW19</strain>
    </source>
</reference>
<accession>A0A6G8AXY5</accession>
<protein>
    <submittedName>
        <fullName evidence="1">Uncharacterized protein</fullName>
    </submittedName>
</protein>
<dbReference type="EMBL" id="CP049888">
    <property type="protein sequence ID" value="QIL49840.1"/>
    <property type="molecule type" value="Genomic_DNA"/>
</dbReference>
<dbReference type="Proteomes" id="UP000500741">
    <property type="component" value="Chromosome"/>
</dbReference>